<sequence>MRLLSATLAPLLALFLWRSKYTLYYNMLTKMDLPDGYYFKGDVSSHCRPVNSKPDSSFKYCEDASFWENYDAKGTLEERRLIISCDSGRREWNTVMGPLLNPTPRGSLWVHSPKLGDTTRLTLENFPPEHTFHPLGVEAYPSYSGNASYMYVVNHAANKTVIEQFLLSPSSSVAKHIRTLSHPLFLASNALALTSPTSFYVTNDHVFTKRLPYVGAVVPMVETVFGLPLSFTAHVTVDPDETASGNAVLSHKIVAPFVAYSNGIALSPSGDEVAIASTSIGTVYLYSRNTTTNALAFSASVQLPFPPDNVKYDHDGNLVAAGHPHFPTLLKLLARKVNVSPSWVASISPVKGGVSPESDSRATLSASKIVPPPKHHTVQTLFQSNGETFSTSSTGLLDTLTGNFYVTGLYAEEGAMVCH</sequence>
<comment type="caution">
    <text evidence="1">The sequence shown here is derived from an EMBL/GenBank/DDBJ whole genome shotgun (WGS) entry which is preliminary data.</text>
</comment>
<dbReference type="AlphaFoldDB" id="A0AA38P8P6"/>
<proteinExistence type="predicted"/>
<dbReference type="Proteomes" id="UP001163846">
    <property type="component" value="Unassembled WGS sequence"/>
</dbReference>
<dbReference type="PANTHER" id="PTHR11799">
    <property type="entry name" value="PARAOXONASE"/>
    <property type="match status" value="1"/>
</dbReference>
<dbReference type="Gene3D" id="2.120.10.30">
    <property type="entry name" value="TolB, C-terminal domain"/>
    <property type="match status" value="1"/>
</dbReference>
<dbReference type="EMBL" id="MU806185">
    <property type="protein sequence ID" value="KAJ3838387.1"/>
    <property type="molecule type" value="Genomic_DNA"/>
</dbReference>
<evidence type="ECO:0000313" key="1">
    <source>
        <dbReference type="EMBL" id="KAJ3838387.1"/>
    </source>
</evidence>
<evidence type="ECO:0008006" key="3">
    <source>
        <dbReference type="Google" id="ProtNLM"/>
    </source>
</evidence>
<accession>A0AA38P8P6</accession>
<gene>
    <name evidence="1" type="ORF">F5878DRAFT_652104</name>
</gene>
<dbReference type="PANTHER" id="PTHR11799:SF30">
    <property type="entry name" value="SERUM PARAOXONASE_ARYLESTERASE 2"/>
    <property type="match status" value="1"/>
</dbReference>
<keyword evidence="2" id="KW-1185">Reference proteome</keyword>
<evidence type="ECO:0000313" key="2">
    <source>
        <dbReference type="Proteomes" id="UP001163846"/>
    </source>
</evidence>
<dbReference type="InterPro" id="IPR011042">
    <property type="entry name" value="6-blade_b-propeller_TolB-like"/>
</dbReference>
<protein>
    <recommendedName>
        <fullName evidence="3">Calcium-dependent phosphotriesterase</fullName>
    </recommendedName>
</protein>
<dbReference type="SUPFAM" id="SSF63829">
    <property type="entry name" value="Calcium-dependent phosphotriesterase"/>
    <property type="match status" value="1"/>
</dbReference>
<organism evidence="1 2">
    <name type="scientific">Lentinula raphanica</name>
    <dbReference type="NCBI Taxonomy" id="153919"/>
    <lineage>
        <taxon>Eukaryota</taxon>
        <taxon>Fungi</taxon>
        <taxon>Dikarya</taxon>
        <taxon>Basidiomycota</taxon>
        <taxon>Agaricomycotina</taxon>
        <taxon>Agaricomycetes</taxon>
        <taxon>Agaricomycetidae</taxon>
        <taxon>Agaricales</taxon>
        <taxon>Marasmiineae</taxon>
        <taxon>Omphalotaceae</taxon>
        <taxon>Lentinula</taxon>
    </lineage>
</organism>
<reference evidence="1" key="1">
    <citation type="submission" date="2022-08" db="EMBL/GenBank/DDBJ databases">
        <authorList>
            <consortium name="DOE Joint Genome Institute"/>
            <person name="Min B."/>
            <person name="Riley R."/>
            <person name="Sierra-Patev S."/>
            <person name="Naranjo-Ortiz M."/>
            <person name="Looney B."/>
            <person name="Konkel Z."/>
            <person name="Slot J.C."/>
            <person name="Sakamoto Y."/>
            <person name="Steenwyk J.L."/>
            <person name="Rokas A."/>
            <person name="Carro J."/>
            <person name="Camarero S."/>
            <person name="Ferreira P."/>
            <person name="Molpeceres G."/>
            <person name="Ruiz-Duenas F.J."/>
            <person name="Serrano A."/>
            <person name="Henrissat B."/>
            <person name="Drula E."/>
            <person name="Hughes K.W."/>
            <person name="Mata J.L."/>
            <person name="Ishikawa N.K."/>
            <person name="Vargas-Isla R."/>
            <person name="Ushijima S."/>
            <person name="Smith C.A."/>
            <person name="Ahrendt S."/>
            <person name="Andreopoulos W."/>
            <person name="He G."/>
            <person name="Labutti K."/>
            <person name="Lipzen A."/>
            <person name="Ng V."/>
            <person name="Sandor L."/>
            <person name="Barry K."/>
            <person name="Martinez A.T."/>
            <person name="Xiao Y."/>
            <person name="Gibbons J.G."/>
            <person name="Terashima K."/>
            <person name="Hibbett D.S."/>
            <person name="Grigoriev I.V."/>
        </authorList>
    </citation>
    <scope>NUCLEOTIDE SEQUENCE</scope>
    <source>
        <strain evidence="1">TFB9207</strain>
    </source>
</reference>
<name>A0AA38P8P6_9AGAR</name>
<dbReference type="InterPro" id="IPR051288">
    <property type="entry name" value="Serum_paraoxonase/arylesterase"/>
</dbReference>